<dbReference type="InterPro" id="IPR000210">
    <property type="entry name" value="BTB/POZ_dom"/>
</dbReference>
<evidence type="ECO:0000313" key="3">
    <source>
        <dbReference type="Proteomes" id="UP001497623"/>
    </source>
</evidence>
<dbReference type="EMBL" id="CAXKWB010044708">
    <property type="protein sequence ID" value="CAL4161191.1"/>
    <property type="molecule type" value="Genomic_DNA"/>
</dbReference>
<accession>A0AAV2S6U8</accession>
<comment type="caution">
    <text evidence="2">The sequence shown here is derived from an EMBL/GenBank/DDBJ whole genome shotgun (WGS) entry which is preliminary data.</text>
</comment>
<keyword evidence="3" id="KW-1185">Reference proteome</keyword>
<feature type="non-terminal residue" evidence="2">
    <location>
        <position position="99"/>
    </location>
</feature>
<proteinExistence type="predicted"/>
<dbReference type="CDD" id="cd18186">
    <property type="entry name" value="BTB_POZ_ZBTB_KLHL-like"/>
    <property type="match status" value="1"/>
</dbReference>
<dbReference type="Pfam" id="PF00651">
    <property type="entry name" value="BTB"/>
    <property type="match status" value="1"/>
</dbReference>
<evidence type="ECO:0000259" key="1">
    <source>
        <dbReference type="PROSITE" id="PS50097"/>
    </source>
</evidence>
<sequence>MYIAFLNLNIFTMPQKGPRKKLEEPWQCIAQNSKERLIALFTNGSFTDVTITFPGHSTSYEAHRVLLAMTSPVFEGLLFGPMGSTGETLDLYDEDPVAF</sequence>
<dbReference type="Gene3D" id="3.30.710.10">
    <property type="entry name" value="Potassium Channel Kv1.1, Chain A"/>
    <property type="match status" value="1"/>
</dbReference>
<gene>
    <name evidence="2" type="ORF">MNOR_LOCUS32606</name>
</gene>
<reference evidence="2 3" key="1">
    <citation type="submission" date="2024-05" db="EMBL/GenBank/DDBJ databases">
        <authorList>
            <person name="Wallberg A."/>
        </authorList>
    </citation>
    <scope>NUCLEOTIDE SEQUENCE [LARGE SCALE GENOMIC DNA]</scope>
</reference>
<dbReference type="AlphaFoldDB" id="A0AAV2S6U8"/>
<dbReference type="SUPFAM" id="SSF54695">
    <property type="entry name" value="POZ domain"/>
    <property type="match status" value="1"/>
</dbReference>
<dbReference type="InterPro" id="IPR011333">
    <property type="entry name" value="SKP1/BTB/POZ_sf"/>
</dbReference>
<feature type="domain" description="BTB" evidence="1">
    <location>
        <begin position="47"/>
        <end position="99"/>
    </location>
</feature>
<name>A0AAV2S6U8_MEGNR</name>
<organism evidence="2 3">
    <name type="scientific">Meganyctiphanes norvegica</name>
    <name type="common">Northern krill</name>
    <name type="synonym">Thysanopoda norvegica</name>
    <dbReference type="NCBI Taxonomy" id="48144"/>
    <lineage>
        <taxon>Eukaryota</taxon>
        <taxon>Metazoa</taxon>
        <taxon>Ecdysozoa</taxon>
        <taxon>Arthropoda</taxon>
        <taxon>Crustacea</taxon>
        <taxon>Multicrustacea</taxon>
        <taxon>Malacostraca</taxon>
        <taxon>Eumalacostraca</taxon>
        <taxon>Eucarida</taxon>
        <taxon>Euphausiacea</taxon>
        <taxon>Euphausiidae</taxon>
        <taxon>Meganyctiphanes</taxon>
    </lineage>
</organism>
<protein>
    <recommendedName>
        <fullName evidence="1">BTB domain-containing protein</fullName>
    </recommendedName>
</protein>
<evidence type="ECO:0000313" key="2">
    <source>
        <dbReference type="EMBL" id="CAL4161191.1"/>
    </source>
</evidence>
<dbReference type="PROSITE" id="PS50097">
    <property type="entry name" value="BTB"/>
    <property type="match status" value="1"/>
</dbReference>
<dbReference type="Proteomes" id="UP001497623">
    <property type="component" value="Unassembled WGS sequence"/>
</dbReference>